<evidence type="ECO:0000313" key="1">
    <source>
        <dbReference type="EMBL" id="KAF9810806.1"/>
    </source>
</evidence>
<protein>
    <submittedName>
        <fullName evidence="1">Uncharacterized protein</fullName>
    </submittedName>
</protein>
<name>A0A8H7NZK6_9APHY</name>
<gene>
    <name evidence="1" type="ORF">IEO21_06786</name>
</gene>
<organism evidence="1 2">
    <name type="scientific">Rhodonia placenta</name>
    <dbReference type="NCBI Taxonomy" id="104341"/>
    <lineage>
        <taxon>Eukaryota</taxon>
        <taxon>Fungi</taxon>
        <taxon>Dikarya</taxon>
        <taxon>Basidiomycota</taxon>
        <taxon>Agaricomycotina</taxon>
        <taxon>Agaricomycetes</taxon>
        <taxon>Polyporales</taxon>
        <taxon>Adustoporiaceae</taxon>
        <taxon>Rhodonia</taxon>
    </lineage>
</organism>
<reference evidence="1" key="2">
    <citation type="journal article" name="Front. Microbiol.">
        <title>Degradative Capacity of Two Strains of Rhodonia placenta: From Phenotype to Genotype.</title>
        <authorList>
            <person name="Kolle M."/>
            <person name="Horta M.A.C."/>
            <person name="Nowrousian M."/>
            <person name="Ohm R.A."/>
            <person name="Benz J.P."/>
            <person name="Pilgard A."/>
        </authorList>
    </citation>
    <scope>NUCLEOTIDE SEQUENCE</scope>
    <source>
        <strain evidence="1">FPRL280</strain>
    </source>
</reference>
<dbReference type="Proteomes" id="UP000639403">
    <property type="component" value="Unassembled WGS sequence"/>
</dbReference>
<comment type="caution">
    <text evidence="1">The sequence shown here is derived from an EMBL/GenBank/DDBJ whole genome shotgun (WGS) entry which is preliminary data.</text>
</comment>
<reference evidence="1" key="1">
    <citation type="submission" date="2020-11" db="EMBL/GenBank/DDBJ databases">
        <authorList>
            <person name="Koelle M."/>
            <person name="Horta M.A.C."/>
            <person name="Nowrousian M."/>
            <person name="Ohm R.A."/>
            <person name="Benz P."/>
            <person name="Pilgard A."/>
        </authorList>
    </citation>
    <scope>NUCLEOTIDE SEQUENCE</scope>
    <source>
        <strain evidence="1">FPRL280</strain>
    </source>
</reference>
<sequence>MEVGTLAGIVDQLTIQRLHMTRIFRAATTVSTLSLTEKEVSVVDEELTVGDVMFALKVIPSNQFVRVIRARNALFCAGRTVIASPGKSNAMEMRRRIQPRGDDECAGLPRIQAFHCYCLFGVYDRIERRSAKHPIGFISSRTTTGHKYAISVNRVLGIRAAPSLQAVPCPISAVAAQRPSYELHNYPANVKRLTVYDSSPFPWYQGFPNESTRITEAS</sequence>
<dbReference type="AlphaFoldDB" id="A0A8H7NZK6"/>
<accession>A0A8H7NZK6</accession>
<proteinExistence type="predicted"/>
<dbReference type="EMBL" id="JADOXO010000165">
    <property type="protein sequence ID" value="KAF9810806.1"/>
    <property type="molecule type" value="Genomic_DNA"/>
</dbReference>
<evidence type="ECO:0000313" key="2">
    <source>
        <dbReference type="Proteomes" id="UP000639403"/>
    </source>
</evidence>